<feature type="domain" description="UvrD-like helicase ATP-binding" evidence="16">
    <location>
        <begin position="3"/>
        <end position="312"/>
    </location>
</feature>
<dbReference type="PROSITE" id="PS51217">
    <property type="entry name" value="UVRD_HELICASE_CTER"/>
    <property type="match status" value="1"/>
</dbReference>
<dbReference type="InterPro" id="IPR027417">
    <property type="entry name" value="P-loop_NTPase"/>
</dbReference>
<dbReference type="GO" id="GO:0004527">
    <property type="term" value="F:exonuclease activity"/>
    <property type="evidence" value="ECO:0007669"/>
    <property type="project" value="UniProtKB-KW"/>
</dbReference>
<evidence type="ECO:0000259" key="17">
    <source>
        <dbReference type="PROSITE" id="PS51217"/>
    </source>
</evidence>
<evidence type="ECO:0000256" key="7">
    <source>
        <dbReference type="ARBA" id="ARBA00022839"/>
    </source>
</evidence>
<accession>A0A2N2F2K6</accession>
<dbReference type="Pfam" id="PF13361">
    <property type="entry name" value="UvrD_C"/>
    <property type="match status" value="1"/>
</dbReference>
<dbReference type="GO" id="GO:0043138">
    <property type="term" value="F:3'-5' DNA helicase activity"/>
    <property type="evidence" value="ECO:0007669"/>
    <property type="project" value="UniProtKB-EC"/>
</dbReference>
<dbReference type="CDD" id="cd17932">
    <property type="entry name" value="DEXQc_UvrD"/>
    <property type="match status" value="1"/>
</dbReference>
<evidence type="ECO:0000256" key="8">
    <source>
        <dbReference type="ARBA" id="ARBA00022840"/>
    </source>
</evidence>
<dbReference type="InterPro" id="IPR038726">
    <property type="entry name" value="PDDEXK_AddAB-type"/>
</dbReference>
<comment type="similarity">
    <text evidence="1">Belongs to the helicase family. UvrD subfamily.</text>
</comment>
<evidence type="ECO:0000256" key="14">
    <source>
        <dbReference type="ARBA" id="ARBA00048988"/>
    </source>
</evidence>
<organism evidence="18 19">
    <name type="scientific">Candidatus Dojkabacteria bacterium HGW-Dojkabacteria-1</name>
    <dbReference type="NCBI Taxonomy" id="2013761"/>
    <lineage>
        <taxon>Bacteria</taxon>
        <taxon>Candidatus Dojkabacteria</taxon>
    </lineage>
</organism>
<evidence type="ECO:0000259" key="16">
    <source>
        <dbReference type="PROSITE" id="PS51198"/>
    </source>
</evidence>
<gene>
    <name evidence="18" type="ORF">CVU76_00155</name>
</gene>
<dbReference type="PROSITE" id="PS51198">
    <property type="entry name" value="UVRD_HELICASE_ATP_BIND"/>
    <property type="match status" value="1"/>
</dbReference>
<sequence length="1030" mass="118758">MNINLNEKQKIAVQHKRGSLLIIAGAGTGKTAVITQRILHIINSKWAKPNEILALTFTDKAAEEMLSRVDENLPLSYGDIWISTFHSFCDRILRQEGQYIGLDTNYSMMSSAQSYIFFRKNLFKFSLNKFRPHGNPTKFIDDILKHFSRLQDEDVSPTDYISFAKKLPKRTKEQKEEYADILELATVYDEYTKLKIENSKIDFGDLIILTIRLFREKPNVLKKYKERFKYILVDEFQDTNHTQNVLVNILCGLDPKNDTEKIGKINPNLTVVGDDDQAIYKFRGAAISNILQFKQLYPKAKEVVLTENYRSRQEILDASYSLISHNNPYRLEVTEKIEKRLISKIAFEEDDDVVSLVVAQDEDSEAEWVAKEILELTGYGEGNVSDRVQKFDKEGQASFVELIPDRKYKFSDIAILVRANAHADTIIKNLRYVGIPYKVGGSRGLYSRDEIKFLIAFLKVLVDYKDEISVYKLLTLPIWNISAREFIEINRLARENRVCVLEEVENLLEIRLGEVDSESIDINSSNILNKILSENARAGLSLLLTILNDSFKKIKEGKSTGEILYDFAKESGYIDSLLEEDSQQTQFKVTNISKFFNYLQEYEKNNADSNIYEYVDYLNYSIEIGESPLVDQMEMSDYDAVNILTVHSAKGLEFPCVFLVNLVSDRFPSQTRRDTIPIPDGLIQESLSGLDEKEEHLQEERRLFYVGSTRAKEKLFLTAANFYGGAKRKKKGSLFLYELLDRDISEEFNNPKVQKNDKVGSMYEAKEDSILPRDMKLSVGKRVSYSQINIYQECPKKYEYAYVLQLPSKPSASLSFGTTVHNALRDFYNMIRIAKEGLGLSDLPTEEDLVTLFNKHWVSFGYESKSHEEKRKESGEKMMKEFYKKVYKKKQVPYRLEESFTVNLKDSSFVGKIDRMDLVDTVNGVAHVEIIDYKTGKEKSKTDIKKDLQLPLYAIFAEQSLGVKVVSAKYVFVEHGSEIEVDISEKRKERASENVYEVINSIKEKDFEATPDMFKCKYCDYRHICKDAIL</sequence>
<dbReference type="EMBL" id="PHAO01000001">
    <property type="protein sequence ID" value="PKN02445.1"/>
    <property type="molecule type" value="Genomic_DNA"/>
</dbReference>
<evidence type="ECO:0000313" key="18">
    <source>
        <dbReference type="EMBL" id="PKN02445.1"/>
    </source>
</evidence>
<comment type="catalytic activity">
    <reaction evidence="12">
        <text>Couples ATP hydrolysis with the unwinding of duplex DNA by translocating in the 3'-5' direction.</text>
        <dbReference type="EC" id="5.6.2.4"/>
    </reaction>
</comment>
<dbReference type="GO" id="GO:0005829">
    <property type="term" value="C:cytosol"/>
    <property type="evidence" value="ECO:0007669"/>
    <property type="project" value="TreeGrafter"/>
</dbReference>
<feature type="binding site" evidence="15">
    <location>
        <begin position="24"/>
        <end position="31"/>
    </location>
    <ligand>
        <name>ATP</name>
        <dbReference type="ChEBI" id="CHEBI:30616"/>
    </ligand>
</feature>
<dbReference type="PANTHER" id="PTHR11070:SF2">
    <property type="entry name" value="ATP-DEPENDENT DNA HELICASE SRS2"/>
    <property type="match status" value="1"/>
</dbReference>
<keyword evidence="2" id="KW-0540">Nuclease</keyword>
<dbReference type="Gene3D" id="3.90.320.10">
    <property type="match status" value="1"/>
</dbReference>
<dbReference type="PANTHER" id="PTHR11070">
    <property type="entry name" value="UVRD / RECB / PCRA DNA HELICASE FAMILY MEMBER"/>
    <property type="match status" value="1"/>
</dbReference>
<evidence type="ECO:0000256" key="11">
    <source>
        <dbReference type="ARBA" id="ARBA00023235"/>
    </source>
</evidence>
<evidence type="ECO:0000256" key="6">
    <source>
        <dbReference type="ARBA" id="ARBA00022806"/>
    </source>
</evidence>
<evidence type="ECO:0000256" key="3">
    <source>
        <dbReference type="ARBA" id="ARBA00022741"/>
    </source>
</evidence>
<evidence type="ECO:0000256" key="9">
    <source>
        <dbReference type="ARBA" id="ARBA00023125"/>
    </source>
</evidence>
<proteinExistence type="inferred from homology"/>
<name>A0A2N2F2K6_9BACT</name>
<keyword evidence="10" id="KW-0234">DNA repair</keyword>
<keyword evidence="4" id="KW-0227">DNA damage</keyword>
<dbReference type="Proteomes" id="UP000233417">
    <property type="component" value="Unassembled WGS sequence"/>
</dbReference>
<dbReference type="Gene3D" id="1.10.10.160">
    <property type="match status" value="1"/>
</dbReference>
<keyword evidence="7" id="KW-0269">Exonuclease</keyword>
<keyword evidence="8 15" id="KW-0067">ATP-binding</keyword>
<dbReference type="GO" id="GO:0003677">
    <property type="term" value="F:DNA binding"/>
    <property type="evidence" value="ECO:0007669"/>
    <property type="project" value="UniProtKB-KW"/>
</dbReference>
<evidence type="ECO:0000256" key="10">
    <source>
        <dbReference type="ARBA" id="ARBA00023204"/>
    </source>
</evidence>
<dbReference type="EC" id="5.6.2.4" evidence="13"/>
<keyword evidence="11" id="KW-0413">Isomerase</keyword>
<dbReference type="SUPFAM" id="SSF52540">
    <property type="entry name" value="P-loop containing nucleoside triphosphate hydrolases"/>
    <property type="match status" value="1"/>
</dbReference>
<comment type="caution">
    <text evidence="18">The sequence shown here is derived from an EMBL/GenBank/DDBJ whole genome shotgun (WGS) entry which is preliminary data.</text>
</comment>
<keyword evidence="9" id="KW-0238">DNA-binding</keyword>
<dbReference type="Gene3D" id="1.10.486.10">
    <property type="entry name" value="PCRA, domain 4"/>
    <property type="match status" value="1"/>
</dbReference>
<dbReference type="Pfam" id="PF12705">
    <property type="entry name" value="PDDEXK_1"/>
    <property type="match status" value="1"/>
</dbReference>
<dbReference type="InterPro" id="IPR013986">
    <property type="entry name" value="DExx_box_DNA_helicase_dom_sf"/>
</dbReference>
<evidence type="ECO:0000256" key="12">
    <source>
        <dbReference type="ARBA" id="ARBA00034617"/>
    </source>
</evidence>
<reference evidence="18 19" key="1">
    <citation type="journal article" date="2017" name="ISME J.">
        <title>Potential for microbial H2 and metal transformations associated with novel bacteria and archaea in deep terrestrial subsurface sediments.</title>
        <authorList>
            <person name="Hernsdorf A.W."/>
            <person name="Amano Y."/>
            <person name="Miyakawa K."/>
            <person name="Ise K."/>
            <person name="Suzuki Y."/>
            <person name="Anantharaman K."/>
            <person name="Probst A."/>
            <person name="Burstein D."/>
            <person name="Thomas B.C."/>
            <person name="Banfield J.F."/>
        </authorList>
    </citation>
    <scope>NUCLEOTIDE SEQUENCE [LARGE SCALE GENOMIC DNA]</scope>
    <source>
        <strain evidence="18">HGW-Dojkabacteria-1</strain>
    </source>
</reference>
<dbReference type="GO" id="GO:0033202">
    <property type="term" value="C:DNA helicase complex"/>
    <property type="evidence" value="ECO:0007669"/>
    <property type="project" value="TreeGrafter"/>
</dbReference>
<dbReference type="AlphaFoldDB" id="A0A2N2F2K6"/>
<dbReference type="InterPro" id="IPR000212">
    <property type="entry name" value="DNA_helicase_UvrD/REP"/>
</dbReference>
<comment type="catalytic activity">
    <reaction evidence="14">
        <text>ATP + H2O = ADP + phosphate + H(+)</text>
        <dbReference type="Rhea" id="RHEA:13065"/>
        <dbReference type="ChEBI" id="CHEBI:15377"/>
        <dbReference type="ChEBI" id="CHEBI:15378"/>
        <dbReference type="ChEBI" id="CHEBI:30616"/>
        <dbReference type="ChEBI" id="CHEBI:43474"/>
        <dbReference type="ChEBI" id="CHEBI:456216"/>
        <dbReference type="EC" id="5.6.2.4"/>
    </reaction>
</comment>
<feature type="domain" description="UvrD-like helicase C-terminal" evidence="17">
    <location>
        <begin position="313"/>
        <end position="651"/>
    </location>
</feature>
<evidence type="ECO:0000256" key="1">
    <source>
        <dbReference type="ARBA" id="ARBA00009922"/>
    </source>
</evidence>
<evidence type="ECO:0000256" key="15">
    <source>
        <dbReference type="PROSITE-ProRule" id="PRU00560"/>
    </source>
</evidence>
<evidence type="ECO:0000256" key="5">
    <source>
        <dbReference type="ARBA" id="ARBA00022801"/>
    </source>
</evidence>
<dbReference type="InterPro" id="IPR014017">
    <property type="entry name" value="DNA_helicase_UvrD-like_C"/>
</dbReference>
<keyword evidence="6 15" id="KW-0347">Helicase</keyword>
<protein>
    <recommendedName>
        <fullName evidence="13">DNA 3'-5' helicase</fullName>
        <ecNumber evidence="13">5.6.2.4</ecNumber>
    </recommendedName>
</protein>
<evidence type="ECO:0000256" key="2">
    <source>
        <dbReference type="ARBA" id="ARBA00022722"/>
    </source>
</evidence>
<dbReference type="InterPro" id="IPR011604">
    <property type="entry name" value="PDDEXK-like_dom_sf"/>
</dbReference>
<dbReference type="GO" id="GO:0000725">
    <property type="term" value="P:recombinational repair"/>
    <property type="evidence" value="ECO:0007669"/>
    <property type="project" value="TreeGrafter"/>
</dbReference>
<dbReference type="InterPro" id="IPR014016">
    <property type="entry name" value="UvrD-like_ATP-bd"/>
</dbReference>
<keyword evidence="3 15" id="KW-0547">Nucleotide-binding</keyword>
<keyword evidence="5 15" id="KW-0378">Hydrolase</keyword>
<evidence type="ECO:0000256" key="4">
    <source>
        <dbReference type="ARBA" id="ARBA00022763"/>
    </source>
</evidence>
<dbReference type="Gene3D" id="3.40.50.300">
    <property type="entry name" value="P-loop containing nucleotide triphosphate hydrolases"/>
    <property type="match status" value="2"/>
</dbReference>
<dbReference type="GO" id="GO:0005524">
    <property type="term" value="F:ATP binding"/>
    <property type="evidence" value="ECO:0007669"/>
    <property type="project" value="UniProtKB-UniRule"/>
</dbReference>
<evidence type="ECO:0000313" key="19">
    <source>
        <dbReference type="Proteomes" id="UP000233417"/>
    </source>
</evidence>
<dbReference type="Pfam" id="PF00580">
    <property type="entry name" value="UvrD-helicase"/>
    <property type="match status" value="1"/>
</dbReference>
<evidence type="ECO:0000256" key="13">
    <source>
        <dbReference type="ARBA" id="ARBA00034808"/>
    </source>
</evidence>